<dbReference type="EMBL" id="VMGL01000029">
    <property type="protein sequence ID" value="TSC96760.1"/>
    <property type="molecule type" value="Genomic_DNA"/>
</dbReference>
<accession>A0A554LV63</accession>
<keyword evidence="1" id="KW-0812">Transmembrane</keyword>
<evidence type="ECO:0000313" key="2">
    <source>
        <dbReference type="EMBL" id="TSC96760.1"/>
    </source>
</evidence>
<comment type="caution">
    <text evidence="2">The sequence shown here is derived from an EMBL/GenBank/DDBJ whole genome shotgun (WGS) entry which is preliminary data.</text>
</comment>
<evidence type="ECO:0000313" key="3">
    <source>
        <dbReference type="Proteomes" id="UP000318711"/>
    </source>
</evidence>
<sequence length="65" mass="7134">MIIKILVFILGGLGCLAIFKYLDRLVEIVGKNSYAEKYLGSGGTYTMWKLIALALAIFGIVYLSS</sequence>
<proteinExistence type="predicted"/>
<dbReference type="Proteomes" id="UP000318711">
    <property type="component" value="Unassembled WGS sequence"/>
</dbReference>
<evidence type="ECO:0000256" key="1">
    <source>
        <dbReference type="SAM" id="Phobius"/>
    </source>
</evidence>
<dbReference type="AlphaFoldDB" id="A0A554LV63"/>
<keyword evidence="1" id="KW-1133">Transmembrane helix</keyword>
<feature type="transmembrane region" description="Helical" evidence="1">
    <location>
        <begin position="5"/>
        <end position="22"/>
    </location>
</feature>
<organism evidence="2 3">
    <name type="scientific">Candidatus Berkelbacteria bacterium Licking1014_2</name>
    <dbReference type="NCBI Taxonomy" id="2017146"/>
    <lineage>
        <taxon>Bacteria</taxon>
        <taxon>Candidatus Berkelbacteria</taxon>
    </lineage>
</organism>
<name>A0A554LV63_9BACT</name>
<feature type="transmembrane region" description="Helical" evidence="1">
    <location>
        <begin position="42"/>
        <end position="63"/>
    </location>
</feature>
<keyword evidence="1" id="KW-0472">Membrane</keyword>
<protein>
    <submittedName>
        <fullName evidence="2">Uncharacterized protein</fullName>
    </submittedName>
</protein>
<dbReference type="PROSITE" id="PS51257">
    <property type="entry name" value="PROKAR_LIPOPROTEIN"/>
    <property type="match status" value="1"/>
</dbReference>
<gene>
    <name evidence="2" type="ORF">CEN88_281</name>
</gene>
<reference evidence="2 3" key="1">
    <citation type="submission" date="2017-07" db="EMBL/GenBank/DDBJ databases">
        <title>Mechanisms for carbon and nitrogen cycling indicate functional differentiation within the Candidate Phyla Radiation.</title>
        <authorList>
            <person name="Danczak R.E."/>
            <person name="Johnston M.D."/>
            <person name="Kenah C."/>
            <person name="Slattery M."/>
            <person name="Wrighton K.C."/>
            <person name="Wilkins M.J."/>
        </authorList>
    </citation>
    <scope>NUCLEOTIDE SEQUENCE [LARGE SCALE GENOMIC DNA]</scope>
    <source>
        <strain evidence="2">Licking1014_2</strain>
    </source>
</reference>